<dbReference type="Proteomes" id="UP001312865">
    <property type="component" value="Unassembled WGS sequence"/>
</dbReference>
<comment type="similarity">
    <text evidence="1">Belongs to the bacterial solute-binding protein ModA family.</text>
</comment>
<sequence>MGANKGSKMKQNSKGLKGVALLFMLLAVLASCSEGQEKEVITISAAASLKTSLQEINQNYMQDYPNQAVTFNFGSTGALRKQIEQGAPIDVFLSASSHDYEELKNSAIVHNGKVLFTNELVMVTKGSKVRTIQEVLQSEESIAIGNPAIVPAGEYAKQALTSFGAWNTLQGRFVYGKDVTHVLTLLEQGVAQVAIVYASEIVDDEYRVIHEFGEGDHQEIEYYSSVVKTSDNEEGALLFQQYLLTEKSLNVFQKYGFTIDIHQ</sequence>
<dbReference type="InterPro" id="IPR005950">
    <property type="entry name" value="ModA"/>
</dbReference>
<reference evidence="5 6" key="1">
    <citation type="journal article" date="2018" name="J. Microbiol.">
        <title>Bacillus spongiae sp. nov., isolated from sponge of Jeju Island.</title>
        <authorList>
            <person name="Lee G.E."/>
            <person name="Im W.T."/>
            <person name="Park J.S."/>
        </authorList>
    </citation>
    <scope>NUCLEOTIDE SEQUENCE [LARGE SCALE GENOMIC DNA]</scope>
    <source>
        <strain evidence="5 6">135PIL107-10</strain>
    </source>
</reference>
<dbReference type="Pfam" id="PF13531">
    <property type="entry name" value="SBP_bac_11"/>
    <property type="match status" value="1"/>
</dbReference>
<dbReference type="Gene3D" id="3.40.190.10">
    <property type="entry name" value="Periplasmic binding protein-like II"/>
    <property type="match status" value="2"/>
</dbReference>
<keyword evidence="6" id="KW-1185">Reference proteome</keyword>
<evidence type="ECO:0000256" key="2">
    <source>
        <dbReference type="ARBA" id="ARBA00022723"/>
    </source>
</evidence>
<gene>
    <name evidence="5" type="primary">modA</name>
    <name evidence="5" type="ORF">WAK64_14430</name>
</gene>
<dbReference type="PANTHER" id="PTHR30632">
    <property type="entry name" value="MOLYBDATE-BINDING PERIPLASMIC PROTEIN"/>
    <property type="match status" value="1"/>
</dbReference>
<keyword evidence="3 4" id="KW-0732">Signal</keyword>
<evidence type="ECO:0000256" key="1">
    <source>
        <dbReference type="ARBA" id="ARBA00009175"/>
    </source>
</evidence>
<protein>
    <submittedName>
        <fullName evidence="5">Molybdate ABC transporter substrate-binding protein</fullName>
    </submittedName>
</protein>
<evidence type="ECO:0000256" key="4">
    <source>
        <dbReference type="SAM" id="SignalP"/>
    </source>
</evidence>
<dbReference type="PROSITE" id="PS51257">
    <property type="entry name" value="PROKAR_LIPOPROTEIN"/>
    <property type="match status" value="1"/>
</dbReference>
<dbReference type="PANTHER" id="PTHR30632:SF0">
    <property type="entry name" value="SULFATE-BINDING PROTEIN"/>
    <property type="match status" value="1"/>
</dbReference>
<evidence type="ECO:0000256" key="3">
    <source>
        <dbReference type="ARBA" id="ARBA00022729"/>
    </source>
</evidence>
<dbReference type="SUPFAM" id="SSF53850">
    <property type="entry name" value="Periplasmic binding protein-like II"/>
    <property type="match status" value="1"/>
</dbReference>
<proteinExistence type="inferred from homology"/>
<evidence type="ECO:0000313" key="5">
    <source>
        <dbReference type="EMBL" id="MEI5908252.1"/>
    </source>
</evidence>
<feature type="signal peptide" evidence="4">
    <location>
        <begin position="1"/>
        <end position="30"/>
    </location>
</feature>
<keyword evidence="2" id="KW-0479">Metal-binding</keyword>
<dbReference type="NCBIfam" id="TIGR01256">
    <property type="entry name" value="modA"/>
    <property type="match status" value="1"/>
</dbReference>
<dbReference type="EMBL" id="JBBAXC010000011">
    <property type="protein sequence ID" value="MEI5908252.1"/>
    <property type="molecule type" value="Genomic_DNA"/>
</dbReference>
<organism evidence="5 6">
    <name type="scientific">Bacillus spongiae</name>
    <dbReference type="NCBI Taxonomy" id="2683610"/>
    <lineage>
        <taxon>Bacteria</taxon>
        <taxon>Bacillati</taxon>
        <taxon>Bacillota</taxon>
        <taxon>Bacilli</taxon>
        <taxon>Bacillales</taxon>
        <taxon>Bacillaceae</taxon>
        <taxon>Bacillus</taxon>
    </lineage>
</organism>
<feature type="chain" id="PRO_5046237773" evidence="4">
    <location>
        <begin position="31"/>
        <end position="263"/>
    </location>
</feature>
<evidence type="ECO:0000313" key="6">
    <source>
        <dbReference type="Proteomes" id="UP001312865"/>
    </source>
</evidence>
<name>A0ABU8HG33_9BACI</name>
<dbReference type="PIRSF" id="PIRSF004846">
    <property type="entry name" value="ModA"/>
    <property type="match status" value="1"/>
</dbReference>
<accession>A0ABU8HG33</accession>
<comment type="caution">
    <text evidence="5">The sequence shown here is derived from an EMBL/GenBank/DDBJ whole genome shotgun (WGS) entry which is preliminary data.</text>
</comment>
<dbReference type="InterPro" id="IPR050682">
    <property type="entry name" value="ModA/WtpA"/>
</dbReference>